<dbReference type="EMBL" id="CP000155">
    <property type="protein sequence ID" value="ABC31551.1"/>
    <property type="molecule type" value="Genomic_DNA"/>
</dbReference>
<organism evidence="1 2">
    <name type="scientific">Hahella chejuensis (strain KCTC 2396)</name>
    <dbReference type="NCBI Taxonomy" id="349521"/>
    <lineage>
        <taxon>Bacteria</taxon>
        <taxon>Pseudomonadati</taxon>
        <taxon>Pseudomonadota</taxon>
        <taxon>Gammaproteobacteria</taxon>
        <taxon>Oceanospirillales</taxon>
        <taxon>Hahellaceae</taxon>
        <taxon>Hahella</taxon>
    </lineage>
</organism>
<reference evidence="1 2" key="1">
    <citation type="journal article" date="2005" name="Nucleic Acids Res.">
        <title>Genomic blueprint of Hahella chejuensis, a marine microbe producing an algicidal agent.</title>
        <authorList>
            <person name="Jeong H."/>
            <person name="Yim J.H."/>
            <person name="Lee C."/>
            <person name="Choi S.-H."/>
            <person name="Park Y.K."/>
            <person name="Yoon S.H."/>
            <person name="Hur C.-G."/>
            <person name="Kang H.-Y."/>
            <person name="Kim D."/>
            <person name="Lee H.H."/>
            <person name="Park K.H."/>
            <person name="Park S.-H."/>
            <person name="Park H.-S."/>
            <person name="Lee H.K."/>
            <person name="Oh T.K."/>
            <person name="Kim J.F."/>
        </authorList>
    </citation>
    <scope>NUCLEOTIDE SEQUENCE [LARGE SCALE GENOMIC DNA]</scope>
    <source>
        <strain evidence="1 2">KCTC 2396</strain>
    </source>
</reference>
<accession>Q2SCS3</accession>
<dbReference type="Proteomes" id="UP000000238">
    <property type="component" value="Chromosome"/>
</dbReference>
<sequence length="40" mass="4594">MCAHGSLPVVSLGEKINNATYQNNRIIEKKMFSNGEWLWN</sequence>
<proteinExistence type="predicted"/>
<keyword evidence="2" id="KW-1185">Reference proteome</keyword>
<evidence type="ECO:0000313" key="1">
    <source>
        <dbReference type="EMBL" id="ABC31551.1"/>
    </source>
</evidence>
<dbReference type="KEGG" id="hch:HCH_04859"/>
<dbReference type="AlphaFoldDB" id="Q2SCS3"/>
<protein>
    <submittedName>
        <fullName evidence="1">Uncharacterized protein</fullName>
    </submittedName>
</protein>
<dbReference type="HOGENOM" id="CLU_3290504_0_0_6"/>
<evidence type="ECO:0000313" key="2">
    <source>
        <dbReference type="Proteomes" id="UP000000238"/>
    </source>
</evidence>
<gene>
    <name evidence="1" type="ordered locus">HCH_04859</name>
</gene>
<name>Q2SCS3_HAHCH</name>